<dbReference type="InterPro" id="IPR015928">
    <property type="entry name" value="Aconitase/3IPM_dehydase_swvl"/>
</dbReference>
<evidence type="ECO:0000256" key="15">
    <source>
        <dbReference type="ARBA" id="ARBA00023128"/>
    </source>
</evidence>
<dbReference type="InterPro" id="IPR004418">
    <property type="entry name" value="Homoaconitase_mito"/>
</dbReference>
<dbReference type="Gene3D" id="3.40.50.300">
    <property type="entry name" value="P-loop containing nucleotide triphosphate hydrolases"/>
    <property type="match status" value="1"/>
</dbReference>
<evidence type="ECO:0000256" key="1">
    <source>
        <dbReference type="ARBA" id="ARBA00003422"/>
    </source>
</evidence>
<keyword evidence="21" id="KW-0175">Coiled coil</keyword>
<evidence type="ECO:0000256" key="19">
    <source>
        <dbReference type="ARBA" id="ARBA00032706"/>
    </source>
</evidence>
<dbReference type="PROSITE" id="PS01244">
    <property type="entry name" value="ACONITASE_2"/>
    <property type="match status" value="1"/>
</dbReference>
<evidence type="ECO:0000259" key="23">
    <source>
        <dbReference type="Pfam" id="PF00330"/>
    </source>
</evidence>
<keyword evidence="17 20" id="KW-0456">Lyase</keyword>
<evidence type="ECO:0000256" key="12">
    <source>
        <dbReference type="ARBA" id="ARBA00022946"/>
    </source>
</evidence>
<evidence type="ECO:0000256" key="5">
    <source>
        <dbReference type="ARBA" id="ARBA00012022"/>
    </source>
</evidence>
<keyword evidence="11" id="KW-0418">Kinase</keyword>
<evidence type="ECO:0000259" key="24">
    <source>
        <dbReference type="Pfam" id="PF00694"/>
    </source>
</evidence>
<keyword evidence="14 20" id="KW-0411">Iron-sulfur</keyword>
<dbReference type="InterPro" id="IPR036008">
    <property type="entry name" value="Aconitase_4Fe-4S_dom"/>
</dbReference>
<evidence type="ECO:0000256" key="18">
    <source>
        <dbReference type="ARBA" id="ARBA00029338"/>
    </source>
</evidence>
<feature type="coiled-coil region" evidence="21">
    <location>
        <begin position="1386"/>
        <end position="1427"/>
    </location>
</feature>
<dbReference type="GO" id="GO:0006139">
    <property type="term" value="P:nucleobase-containing compound metabolic process"/>
    <property type="evidence" value="ECO:0007669"/>
    <property type="project" value="InterPro"/>
</dbReference>
<evidence type="ECO:0000256" key="2">
    <source>
        <dbReference type="ARBA" id="ARBA00004173"/>
    </source>
</evidence>
<dbReference type="GO" id="GO:0051539">
    <property type="term" value="F:4 iron, 4 sulfur cluster binding"/>
    <property type="evidence" value="ECO:0007669"/>
    <property type="project" value="UniProtKB-UniRule"/>
</dbReference>
<dbReference type="GO" id="GO:0019878">
    <property type="term" value="P:lysine biosynthetic process via aminoadipic acid"/>
    <property type="evidence" value="ECO:0007669"/>
    <property type="project" value="UniProtKB-UniRule"/>
</dbReference>
<dbReference type="SUPFAM" id="SSF53732">
    <property type="entry name" value="Aconitase iron-sulfur domain"/>
    <property type="match status" value="1"/>
</dbReference>
<dbReference type="Pfam" id="PF00330">
    <property type="entry name" value="Aconitase"/>
    <property type="match status" value="1"/>
</dbReference>
<evidence type="ECO:0000256" key="17">
    <source>
        <dbReference type="ARBA" id="ARBA00023239"/>
    </source>
</evidence>
<reference evidence="25 26" key="1">
    <citation type="journal article" date="2019" name="Sci. Rep.">
        <title>Comparative genomics of chytrid fungi reveal insights into the obligate biotrophic and pathogenic lifestyle of Synchytrium endobioticum.</title>
        <authorList>
            <person name="van de Vossenberg B.T.L.H."/>
            <person name="Warris S."/>
            <person name="Nguyen H.D.T."/>
            <person name="van Gent-Pelzer M.P.E."/>
            <person name="Joly D.L."/>
            <person name="van de Geest H.C."/>
            <person name="Bonants P.J.M."/>
            <person name="Smith D.S."/>
            <person name="Levesque C.A."/>
            <person name="van der Lee T.A.J."/>
        </authorList>
    </citation>
    <scope>NUCLEOTIDE SEQUENCE [LARGE SCALE GENOMIC DNA]</scope>
    <source>
        <strain evidence="25 26">CBS 675.73</strain>
    </source>
</reference>
<evidence type="ECO:0000256" key="7">
    <source>
        <dbReference type="ARBA" id="ARBA00022605"/>
    </source>
</evidence>
<comment type="subcellular location">
    <subcellularLocation>
        <location evidence="2 20">Mitochondrion</location>
    </subcellularLocation>
</comment>
<dbReference type="GO" id="GO:0005524">
    <property type="term" value="F:ATP binding"/>
    <property type="evidence" value="ECO:0007669"/>
    <property type="project" value="InterPro"/>
</dbReference>
<evidence type="ECO:0000256" key="10">
    <source>
        <dbReference type="ARBA" id="ARBA00022741"/>
    </source>
</evidence>
<dbReference type="NCBIfam" id="TIGR00139">
    <property type="entry name" value="h_aconitase"/>
    <property type="match status" value="1"/>
</dbReference>
<evidence type="ECO:0000256" key="3">
    <source>
        <dbReference type="ARBA" id="ARBA00005106"/>
    </source>
</evidence>
<feature type="domain" description="Aconitase/3-isopropylmalate dehydratase large subunit alpha/beta/alpha" evidence="23">
    <location>
        <begin position="29"/>
        <end position="439"/>
    </location>
</feature>
<dbReference type="HAMAP" id="MF_00235">
    <property type="entry name" value="Adenylate_kinase_Adk"/>
    <property type="match status" value="1"/>
</dbReference>
<dbReference type="GO" id="GO:0019205">
    <property type="term" value="F:nucleobase-containing compound kinase activity"/>
    <property type="evidence" value="ECO:0007669"/>
    <property type="project" value="InterPro"/>
</dbReference>
<evidence type="ECO:0000256" key="14">
    <source>
        <dbReference type="ARBA" id="ARBA00023014"/>
    </source>
</evidence>
<dbReference type="Pfam" id="PF00406">
    <property type="entry name" value="ADK"/>
    <property type="match status" value="1"/>
</dbReference>
<comment type="catalytic activity">
    <reaction evidence="18 20">
        <text>(2R,3S)-homoisocitrate = cis-homoaconitate + H2O</text>
        <dbReference type="Rhea" id="RHEA:15485"/>
        <dbReference type="ChEBI" id="CHEBI:15377"/>
        <dbReference type="ChEBI" id="CHEBI:15404"/>
        <dbReference type="ChEBI" id="CHEBI:58174"/>
        <dbReference type="EC" id="4.2.1.36"/>
    </reaction>
</comment>
<feature type="domain" description="Aconitase A/isopropylmalate dehydratase small subunit swivel" evidence="24">
    <location>
        <begin position="496"/>
        <end position="611"/>
    </location>
</feature>
<organism evidence="25 26">
    <name type="scientific">Chytriomyces confervae</name>
    <dbReference type="NCBI Taxonomy" id="246404"/>
    <lineage>
        <taxon>Eukaryota</taxon>
        <taxon>Fungi</taxon>
        <taxon>Fungi incertae sedis</taxon>
        <taxon>Chytridiomycota</taxon>
        <taxon>Chytridiomycota incertae sedis</taxon>
        <taxon>Chytridiomycetes</taxon>
        <taxon>Chytridiales</taxon>
        <taxon>Chytriomycetaceae</taxon>
        <taxon>Chytriomyces</taxon>
    </lineage>
</organism>
<evidence type="ECO:0000313" key="25">
    <source>
        <dbReference type="EMBL" id="TPX76594.1"/>
    </source>
</evidence>
<dbReference type="Pfam" id="PF00694">
    <property type="entry name" value="Aconitase_C"/>
    <property type="match status" value="1"/>
</dbReference>
<evidence type="ECO:0000256" key="13">
    <source>
        <dbReference type="ARBA" id="ARBA00023004"/>
    </source>
</evidence>
<feature type="coiled-coil region" evidence="21">
    <location>
        <begin position="1549"/>
        <end position="1583"/>
    </location>
</feature>
<dbReference type="STRING" id="246404.A0A507FJV5"/>
<name>A0A507FJV5_9FUNG</name>
<keyword evidence="26" id="KW-1185">Reference proteome</keyword>
<keyword evidence="8" id="KW-0808">Transferase</keyword>
<dbReference type="GO" id="GO:0005739">
    <property type="term" value="C:mitochondrion"/>
    <property type="evidence" value="ECO:0007669"/>
    <property type="project" value="UniProtKB-SubCell"/>
</dbReference>
<dbReference type="SUPFAM" id="SSF52016">
    <property type="entry name" value="LeuD/IlvD-like"/>
    <property type="match status" value="1"/>
</dbReference>
<keyword evidence="15 20" id="KW-0496">Mitochondrion</keyword>
<dbReference type="PROSITE" id="PS00113">
    <property type="entry name" value="ADENYLATE_KINASE"/>
    <property type="match status" value="1"/>
</dbReference>
<evidence type="ECO:0000256" key="11">
    <source>
        <dbReference type="ARBA" id="ARBA00022777"/>
    </source>
</evidence>
<dbReference type="PRINTS" id="PR00094">
    <property type="entry name" value="ADENYLTKNASE"/>
</dbReference>
<feature type="region of interest" description="Disordered" evidence="22">
    <location>
        <begin position="1048"/>
        <end position="1070"/>
    </location>
</feature>
<evidence type="ECO:0000313" key="26">
    <source>
        <dbReference type="Proteomes" id="UP000320333"/>
    </source>
</evidence>
<keyword evidence="9 20" id="KW-0479">Metal-binding</keyword>
<keyword evidence="7 20" id="KW-0028">Amino-acid biosynthesis</keyword>
<dbReference type="InterPro" id="IPR050067">
    <property type="entry name" value="IPM_dehydratase_rel_enz"/>
</dbReference>
<evidence type="ECO:0000256" key="22">
    <source>
        <dbReference type="SAM" id="MobiDB-lite"/>
    </source>
</evidence>
<dbReference type="InterPro" id="IPR015931">
    <property type="entry name" value="Acnase/IPM_dHydase_lsu_aba_1/3"/>
</dbReference>
<dbReference type="InterPro" id="IPR027417">
    <property type="entry name" value="P-loop_NTPase"/>
</dbReference>
<sequence length="1648" mass="177328">MRPNLIERIAHKYAVGLEHGQRVKSGDFISLQPRHAMTHDNTGAVMSKFKSIGASRVRNPMQPVFTLDHDVQNMSAANTAKYAAIAQFARTHGVDFYGAGQGIGHQIMVEQGYAFPLSLAVASDSHSNMYGGVGCLGTPIVRTDAAAIWATGRTWWQVPPVANVHLLGTLPKGCSGKDVIVALCGLMNKDEVLNHAIEFTGPGAAALSIDERLTVANMTTEWGALAGVFPVDDVTLSFVESRIKTLGPAHPRYNQQSLSDLEKEVQALASESNEEAHYAKHISFNLSTLSPFLSGPNSVKVATPLAQLESRSIQIHKAYLLSCTNARQSDIKAAADIFRGAPVGQRSVFPGVEFYIAPASVAVQQDAESAGDWQVLLDAGAKPLPAGCGPCIGLGQGLLKDGEVGVSATNRNFKGRMGSRSAEAYLASPAVVAASALLGRIASPEAVGADPAVYHAGLKAQLESHSKPEFSVTISAAPVSATKNNSDKSTATNVKATIDGFPERHVGEIVFCGTDNLDTDGIYPGAFTYQDDIQPADMAKIAMRNYDPTFTSLIQKNDILASGFNFGTGSSREQAATCLLYAGVPLILAGSLSETYKRNAINNGLLCLEAPALIQDLYATFGRAGKQQDGAKNTVRTGWMCEIEYGTGAMLVKKADGSIVGEYVLPVVGKAAQELIVVGGLEKWVKKQIETLSMTESAVSLVEDARQEARLATLVEERLRSSIEHTGASVLIALPPPSNKSADIVDPEAQTALSFVSFLASDLIDGVLPNVDSARAIVDVVSFDRLEQVADTLAHSFVAEGVVPSPASKALVFVLGGPGSGKGTQSELLARDFQLAHLSAGDLLRDEVQSGSEVGRMAEAIMKDGKIVPMDVILSLLQKAIVETPSHYRGILIDGFPRALDQAKRFEETIARASLVINFTVPLPVLEQRLLDRGKTSGRVDDNLESIRKRFSTHMQESGPVLEYFGDRILNVDGSASVEEVYDVVGEAVLEAEIFEPDVRVVFAMGAASQSDEARELCMRLADALNLDFLELGDADQDEILEAENQETLETEGDEGNPEFSEQKTAAQPADNVAALDSDLVDRLYDIVAAHVRENPGVGLLIETVMEWSPLFEKSSGAENHVLSLFTYAADKFLDPDAGLPDAIQVVEVVTFEPFEQVFERVHRELCEDVQDSPWGNVIFAISDGSLPVESQLLCSRVAEAFELSVIQFGENIAPRGVETRKVAVLEKVSVMETLEEEHEEEETEAVGLGISDSIAGNAVVPRTIPGDFEDVEADLVAEYVTNQEEALPAKTDAAKTDAAHDSILTNASQMAKELSSSLAEIASAADVQSLATESTATKIQQLDTELAETKSDITRVSEGVAANVAALLDQRSQFLTQREADATAFRDMEMQVQSLQEEVSLLREERKAALKRADEAAAELLALQLEHSQTVRAVESDLTEQIQTVSYKHLDALNDASQLRTLLANNEKAQQQQSQDHSREIESYVLTHGLLETQVLVLEESLTEARDAYSRLSASHASLEESHATLLAVHETQSKEFEAHSYASSKSIAALQAELLQTQLERQQVLEALQESEDELKAAHDRIHDLGSVLGVMKGHVARLVEQQQQQQRAGGGGGAKVAVLEEHVGKLEKTIGGLKAEVQFLKSLLK</sequence>
<dbReference type="InterPro" id="IPR000573">
    <property type="entry name" value="AconitaseA/IPMdHydase_ssu_swvl"/>
</dbReference>
<dbReference type="EMBL" id="QEAP01000042">
    <property type="protein sequence ID" value="TPX76594.1"/>
    <property type="molecule type" value="Genomic_DNA"/>
</dbReference>
<gene>
    <name evidence="25" type="ORF">CcCBS67573_g02136</name>
</gene>
<proteinExistence type="inferred from homology"/>
<evidence type="ECO:0000256" key="16">
    <source>
        <dbReference type="ARBA" id="ARBA00023154"/>
    </source>
</evidence>
<keyword evidence="13 20" id="KW-0408">Iron</keyword>
<comment type="cofactor">
    <cofactor evidence="20">
        <name>[4Fe-4S] cluster</name>
        <dbReference type="ChEBI" id="CHEBI:49883"/>
    </cofactor>
    <text evidence="20">Binds 1 [4Fe-4S] cluster per subunit.</text>
</comment>
<keyword evidence="16 20" id="KW-0457">Lysine biosynthesis</keyword>
<feature type="compositionally biased region" description="Acidic residues" evidence="22">
    <location>
        <begin position="1048"/>
        <end position="1057"/>
    </location>
</feature>
<accession>A0A507FJV5</accession>
<dbReference type="PANTHER" id="PTHR43822">
    <property type="entry name" value="HOMOACONITASE, MITOCHONDRIAL-RELATED"/>
    <property type="match status" value="1"/>
</dbReference>
<evidence type="ECO:0000256" key="8">
    <source>
        <dbReference type="ARBA" id="ARBA00022679"/>
    </source>
</evidence>
<comment type="function">
    <text evidence="1 20">Catalyzes the reversible hydration of cis-homoaconitate to (2R,3S)-homoisocitrate, a step in the alpha-aminoadipate pathway for lysine biosynthesis.</text>
</comment>
<evidence type="ECO:0000256" key="20">
    <source>
        <dbReference type="RuleBase" id="RU362038"/>
    </source>
</evidence>
<comment type="caution">
    <text evidence="25">The sequence shown here is derived from an EMBL/GenBank/DDBJ whole genome shotgun (WGS) entry which is preliminary data.</text>
</comment>
<dbReference type="OrthoDB" id="10262323at2759"/>
<keyword evidence="10" id="KW-0547">Nucleotide-binding</keyword>
<comment type="pathway">
    <text evidence="3 20">Amino-acid biosynthesis; L-lysine biosynthesis via AAA pathway; L-alpha-aminoadipate from 2-oxoglutarate: step 3/5.</text>
</comment>
<dbReference type="SUPFAM" id="SSF52540">
    <property type="entry name" value="P-loop containing nucleoside triphosphate hydrolases"/>
    <property type="match status" value="1"/>
</dbReference>
<dbReference type="InterPro" id="IPR033690">
    <property type="entry name" value="Adenylat_kinase_CS"/>
</dbReference>
<dbReference type="Gene3D" id="3.30.499.10">
    <property type="entry name" value="Aconitase, domain 3"/>
    <property type="match status" value="2"/>
</dbReference>
<comment type="similarity">
    <text evidence="4 20">Belongs to the aconitase/IPM isomerase family.</text>
</comment>
<keyword evidence="12 20" id="KW-0809">Transit peptide</keyword>
<evidence type="ECO:0000256" key="6">
    <source>
        <dbReference type="ARBA" id="ARBA00021560"/>
    </source>
</evidence>
<protein>
    <recommendedName>
        <fullName evidence="6 20">Homoaconitase, mitochondrial</fullName>
        <ecNumber evidence="5 20">4.2.1.36</ecNumber>
    </recommendedName>
    <alternativeName>
        <fullName evidence="19 20">Homoaconitate hydratase</fullName>
    </alternativeName>
</protein>
<dbReference type="InterPro" id="IPR018136">
    <property type="entry name" value="Aconitase_4Fe-4S_BS"/>
</dbReference>
<dbReference type="InterPro" id="IPR000850">
    <property type="entry name" value="Adenylat/UMP-CMP_kin"/>
</dbReference>
<dbReference type="GO" id="GO:0004409">
    <property type="term" value="F:homoaconitate hydratase activity"/>
    <property type="evidence" value="ECO:0007669"/>
    <property type="project" value="UniProtKB-UniRule"/>
</dbReference>
<dbReference type="PANTHER" id="PTHR43822:SF2">
    <property type="entry name" value="HOMOACONITASE, MITOCHONDRIAL"/>
    <property type="match status" value="1"/>
</dbReference>
<dbReference type="CDD" id="cd01428">
    <property type="entry name" value="ADK"/>
    <property type="match status" value="1"/>
</dbReference>
<evidence type="ECO:0000256" key="21">
    <source>
        <dbReference type="SAM" id="Coils"/>
    </source>
</evidence>
<evidence type="ECO:0000256" key="4">
    <source>
        <dbReference type="ARBA" id="ARBA00007185"/>
    </source>
</evidence>
<evidence type="ECO:0000256" key="9">
    <source>
        <dbReference type="ARBA" id="ARBA00022723"/>
    </source>
</evidence>
<dbReference type="EC" id="4.2.1.36" evidence="5 20"/>
<dbReference type="InterPro" id="IPR001030">
    <property type="entry name" value="Acoase/IPM_deHydtase_lsu_aba"/>
</dbReference>
<dbReference type="UniPathway" id="UPA00033">
    <property type="reaction ID" value="UER01027"/>
</dbReference>
<dbReference type="GO" id="GO:0046872">
    <property type="term" value="F:metal ion binding"/>
    <property type="evidence" value="ECO:0007669"/>
    <property type="project" value="UniProtKB-UniRule"/>
</dbReference>
<dbReference type="Gene3D" id="3.20.19.10">
    <property type="entry name" value="Aconitase, domain 4"/>
    <property type="match status" value="1"/>
</dbReference>
<dbReference type="Proteomes" id="UP000320333">
    <property type="component" value="Unassembled WGS sequence"/>
</dbReference>